<evidence type="ECO:0000256" key="7">
    <source>
        <dbReference type="ARBA" id="ARBA00023014"/>
    </source>
</evidence>
<comment type="cofactor">
    <cofactor evidence="1">
        <name>Mo-bis(molybdopterin guanine dinucleotide)</name>
        <dbReference type="ChEBI" id="CHEBI:60539"/>
    </cofactor>
</comment>
<keyword evidence="6" id="KW-0408">Iron</keyword>
<keyword evidence="7" id="KW-0411">Iron-sulfur</keyword>
<feature type="domain" description="4Fe-4S Mo/W bis-MGD-type" evidence="8">
    <location>
        <begin position="6"/>
        <end position="63"/>
    </location>
</feature>
<sequence length="672" mass="75240">MNRNIVQKNVSACPLNCWDACSFHVTVTNGKIIKVEGNKEHPVTDGKICGRGRMLAEKTADPNRITRPMKKTTKGKWESISWDKALMEISTKLREVKREYGPTSVLHSHDYSSNGLLKSVDERFFRAFGGWTKVEGSLCWGAGIEAQIRDFGNSAAHAPEDVLSSRHVVIWGRNVSRTNMHLFRYLKEARKKGISITVIDPMKNQTAKLADNYISIQPGSDGLLAAGVIKVILANHWEDSYFLDNHTYGFETLKKTLDSISLEEVVLKTGVTHKTLELLAEQYSNGPTSTFLGLGMQRYQNGGNTIRIIDALGAVSGNIGKAGGGVNYGHLPVGQSFDVDVLALREKEADIRTFTRMNQAEKTLEVADPPIKFIFVSRGNPVTQLPNSNLTIKAFNKAETVVVIDQYFTDTAELADYVLPSTTVFEEEDIYYASMYHSYVNYGPKLVNPPGEAKSDLWIWTELAKQLDFGRYFDYTIDEWLEMGTKSLREKGWSLEECKRKGYLKLPIEDIPWNNYQFQTPSGKYEFYSLKAKGEGDVPQIQLIPPLEGEERTPGIKGKFPYRLLSLHPLRSNHSQHYPIVAAGDTNVVDVSEEIASDLNLDDGDYVVVKNDRGQIKAVVRIEQGLQKDTINIDEGRWNRFGGSVNILTPSGESDMGKGSILYDCLVTIEKI</sequence>
<dbReference type="Gene3D" id="2.40.40.20">
    <property type="match status" value="1"/>
</dbReference>
<evidence type="ECO:0000259" key="8">
    <source>
        <dbReference type="PROSITE" id="PS51669"/>
    </source>
</evidence>
<comment type="similarity">
    <text evidence="2">Belongs to the prokaryotic molybdopterin-containing oxidoreductase family.</text>
</comment>
<organism evidence="9 10">
    <name type="scientific">Evansella vedderi</name>
    <dbReference type="NCBI Taxonomy" id="38282"/>
    <lineage>
        <taxon>Bacteria</taxon>
        <taxon>Bacillati</taxon>
        <taxon>Bacillota</taxon>
        <taxon>Bacilli</taxon>
        <taxon>Bacillales</taxon>
        <taxon>Bacillaceae</taxon>
        <taxon>Evansella</taxon>
    </lineage>
</organism>
<dbReference type="InterPro" id="IPR006657">
    <property type="entry name" value="MoPterin_dinucl-bd_dom"/>
</dbReference>
<dbReference type="RefSeq" id="WP_307331525.1">
    <property type="nucleotide sequence ID" value="NZ_JAUSUG010000030.1"/>
</dbReference>
<keyword evidence="5" id="KW-0560">Oxidoreductase</keyword>
<dbReference type="EMBL" id="JAUSUG010000030">
    <property type="protein sequence ID" value="MDQ0257578.1"/>
    <property type="molecule type" value="Genomic_DNA"/>
</dbReference>
<gene>
    <name evidence="9" type="ORF">J2S74_005036</name>
</gene>
<evidence type="ECO:0000256" key="3">
    <source>
        <dbReference type="ARBA" id="ARBA00022505"/>
    </source>
</evidence>
<dbReference type="Gene3D" id="3.30.2070.10">
    <property type="entry name" value="Formate dehydrogenase/DMSO reductase"/>
    <property type="match status" value="1"/>
</dbReference>
<evidence type="ECO:0000313" key="10">
    <source>
        <dbReference type="Proteomes" id="UP001230005"/>
    </source>
</evidence>
<dbReference type="InterPro" id="IPR006655">
    <property type="entry name" value="Mopterin_OxRdtase_prok_CS"/>
</dbReference>
<dbReference type="PANTHER" id="PTHR43742">
    <property type="entry name" value="TRIMETHYLAMINE-N-OXIDE REDUCTASE"/>
    <property type="match status" value="1"/>
</dbReference>
<evidence type="ECO:0000256" key="4">
    <source>
        <dbReference type="ARBA" id="ARBA00022723"/>
    </source>
</evidence>
<accession>A0ABU0A260</accession>
<keyword evidence="4" id="KW-0479">Metal-binding</keyword>
<dbReference type="InterPro" id="IPR050612">
    <property type="entry name" value="Prok_Mopterin_Oxidored"/>
</dbReference>
<dbReference type="Gene3D" id="3.40.228.10">
    <property type="entry name" value="Dimethylsulfoxide Reductase, domain 2"/>
    <property type="match status" value="1"/>
</dbReference>
<dbReference type="Proteomes" id="UP001230005">
    <property type="component" value="Unassembled WGS sequence"/>
</dbReference>
<evidence type="ECO:0000256" key="2">
    <source>
        <dbReference type="ARBA" id="ARBA00010312"/>
    </source>
</evidence>
<keyword evidence="10" id="KW-1185">Reference proteome</keyword>
<reference evidence="9 10" key="1">
    <citation type="submission" date="2023-07" db="EMBL/GenBank/DDBJ databases">
        <title>Genomic Encyclopedia of Type Strains, Phase IV (KMG-IV): sequencing the most valuable type-strain genomes for metagenomic binning, comparative biology and taxonomic classification.</title>
        <authorList>
            <person name="Goeker M."/>
        </authorList>
    </citation>
    <scope>NUCLEOTIDE SEQUENCE [LARGE SCALE GENOMIC DNA]</scope>
    <source>
        <strain evidence="9 10">DSM 9768</strain>
    </source>
</reference>
<protein>
    <submittedName>
        <fullName evidence="9">Anaerobic selenocysteine-containing dehydrogenase</fullName>
    </submittedName>
</protein>
<keyword evidence="3" id="KW-0500">Molybdenum</keyword>
<dbReference type="SUPFAM" id="SSF50692">
    <property type="entry name" value="ADC-like"/>
    <property type="match status" value="1"/>
</dbReference>
<dbReference type="InterPro" id="IPR006656">
    <property type="entry name" value="Mopterin_OxRdtase"/>
</dbReference>
<dbReference type="Pfam" id="PF01568">
    <property type="entry name" value="Molydop_binding"/>
    <property type="match status" value="1"/>
</dbReference>
<dbReference type="CDD" id="cd02766">
    <property type="entry name" value="MopB_3"/>
    <property type="match status" value="1"/>
</dbReference>
<comment type="caution">
    <text evidence="9">The sequence shown here is derived from an EMBL/GenBank/DDBJ whole genome shotgun (WGS) entry which is preliminary data.</text>
</comment>
<dbReference type="Pfam" id="PF00384">
    <property type="entry name" value="Molybdopterin"/>
    <property type="match status" value="1"/>
</dbReference>
<dbReference type="Pfam" id="PF04879">
    <property type="entry name" value="Molybdop_Fe4S4"/>
    <property type="match status" value="1"/>
</dbReference>
<dbReference type="SMART" id="SM00926">
    <property type="entry name" value="Molybdop_Fe4S4"/>
    <property type="match status" value="1"/>
</dbReference>
<evidence type="ECO:0000256" key="5">
    <source>
        <dbReference type="ARBA" id="ARBA00023002"/>
    </source>
</evidence>
<dbReference type="PROSITE" id="PS00490">
    <property type="entry name" value="MOLYBDOPTERIN_PROK_2"/>
    <property type="match status" value="1"/>
</dbReference>
<dbReference type="Gene3D" id="3.40.50.740">
    <property type="match status" value="1"/>
</dbReference>
<dbReference type="Gene3D" id="2.20.25.90">
    <property type="entry name" value="ADC-like domains"/>
    <property type="match status" value="1"/>
</dbReference>
<dbReference type="PROSITE" id="PS51669">
    <property type="entry name" value="4FE4S_MOW_BIS_MGD"/>
    <property type="match status" value="1"/>
</dbReference>
<name>A0ABU0A260_9BACI</name>
<dbReference type="InterPro" id="IPR009010">
    <property type="entry name" value="Asp_de-COase-like_dom_sf"/>
</dbReference>
<evidence type="ECO:0000313" key="9">
    <source>
        <dbReference type="EMBL" id="MDQ0257578.1"/>
    </source>
</evidence>
<dbReference type="PANTHER" id="PTHR43742:SF6">
    <property type="entry name" value="OXIDOREDUCTASE YYAE-RELATED"/>
    <property type="match status" value="1"/>
</dbReference>
<dbReference type="SUPFAM" id="SSF53706">
    <property type="entry name" value="Formate dehydrogenase/DMSO reductase, domains 1-3"/>
    <property type="match status" value="1"/>
</dbReference>
<dbReference type="InterPro" id="IPR006963">
    <property type="entry name" value="Mopterin_OxRdtase_4Fe-4S_dom"/>
</dbReference>
<evidence type="ECO:0000256" key="6">
    <source>
        <dbReference type="ARBA" id="ARBA00023004"/>
    </source>
</evidence>
<evidence type="ECO:0000256" key="1">
    <source>
        <dbReference type="ARBA" id="ARBA00001942"/>
    </source>
</evidence>
<proteinExistence type="inferred from homology"/>